<dbReference type="RefSeq" id="WP_307280574.1">
    <property type="nucleotide sequence ID" value="NZ_JAUSVX010000014.1"/>
</dbReference>
<feature type="region of interest" description="Disordered" evidence="1">
    <location>
        <begin position="1"/>
        <end position="20"/>
    </location>
</feature>
<evidence type="ECO:0000313" key="2">
    <source>
        <dbReference type="EMBL" id="MDQ0472965.1"/>
    </source>
</evidence>
<dbReference type="Proteomes" id="UP001242480">
    <property type="component" value="Unassembled WGS sequence"/>
</dbReference>
<proteinExistence type="predicted"/>
<organism evidence="2 3">
    <name type="scientific">Labrys wisconsinensis</name>
    <dbReference type="NCBI Taxonomy" id="425677"/>
    <lineage>
        <taxon>Bacteria</taxon>
        <taxon>Pseudomonadati</taxon>
        <taxon>Pseudomonadota</taxon>
        <taxon>Alphaproteobacteria</taxon>
        <taxon>Hyphomicrobiales</taxon>
        <taxon>Xanthobacteraceae</taxon>
        <taxon>Labrys</taxon>
    </lineage>
</organism>
<dbReference type="EMBL" id="JAUSVX010000014">
    <property type="protein sequence ID" value="MDQ0472965.1"/>
    <property type="molecule type" value="Genomic_DNA"/>
</dbReference>
<evidence type="ECO:0000313" key="3">
    <source>
        <dbReference type="Proteomes" id="UP001242480"/>
    </source>
</evidence>
<evidence type="ECO:0000256" key="1">
    <source>
        <dbReference type="SAM" id="MobiDB-lite"/>
    </source>
</evidence>
<keyword evidence="3" id="KW-1185">Reference proteome</keyword>
<reference evidence="2 3" key="1">
    <citation type="submission" date="2023-07" db="EMBL/GenBank/DDBJ databases">
        <title>Genomic Encyclopedia of Type Strains, Phase IV (KMG-IV): sequencing the most valuable type-strain genomes for metagenomic binning, comparative biology and taxonomic classification.</title>
        <authorList>
            <person name="Goeker M."/>
        </authorList>
    </citation>
    <scope>NUCLEOTIDE SEQUENCE [LARGE SCALE GENOMIC DNA]</scope>
    <source>
        <strain evidence="2 3">DSM 19619</strain>
    </source>
</reference>
<sequence length="103" mass="11736">MTESTVQRAAIPKPPKDPDARLWRAERVAKPRRSRLGIETMCHALLRRLPGMPPIDRVVVEITPCDGRGRTWTVADLEPRQGAGVLDRARTALDPWRDRYDIL</sequence>
<gene>
    <name evidence="2" type="ORF">QO011_005998</name>
</gene>
<protein>
    <submittedName>
        <fullName evidence="2">Uncharacterized protein</fullName>
    </submittedName>
</protein>
<accession>A0ABU0JH95</accession>
<name>A0ABU0JH95_9HYPH</name>
<comment type="caution">
    <text evidence="2">The sequence shown here is derived from an EMBL/GenBank/DDBJ whole genome shotgun (WGS) entry which is preliminary data.</text>
</comment>